<dbReference type="AlphaFoldDB" id="A0A9X2XVH5"/>
<dbReference type="Proteomes" id="UP001155483">
    <property type="component" value="Unassembled WGS sequence"/>
</dbReference>
<feature type="region of interest" description="Disordered" evidence="1">
    <location>
        <begin position="1"/>
        <end position="85"/>
    </location>
</feature>
<name>A0A9X2XVH5_9BACT</name>
<feature type="compositionally biased region" description="Acidic residues" evidence="1">
    <location>
        <begin position="61"/>
        <end position="80"/>
    </location>
</feature>
<reference evidence="2" key="2">
    <citation type="submission" date="2023-04" db="EMBL/GenBank/DDBJ databases">
        <title>Paracnuella aquatica gen. nov., sp. nov., a member of the family Chitinophagaceae isolated from a hot spring.</title>
        <authorList>
            <person name="Wang C."/>
        </authorList>
    </citation>
    <scope>NUCLEOTIDE SEQUENCE</scope>
    <source>
        <strain evidence="2">LB-8</strain>
    </source>
</reference>
<evidence type="ECO:0000313" key="3">
    <source>
        <dbReference type="Proteomes" id="UP001155483"/>
    </source>
</evidence>
<sequence>MLNKKNSDSKLPGAREEEVNRETPENSTSTAMHRGKRSAFNEDVNLSTNPPGRKRDLSDPSIEEGDEDYDDEETEPDDYFEDAHYRNEEAEILREEQKEYEGYGDEDYLDKP</sequence>
<dbReference type="RefSeq" id="WP_279296992.1">
    <property type="nucleotide sequence ID" value="NZ_JAOTIF010000006.1"/>
</dbReference>
<evidence type="ECO:0000256" key="1">
    <source>
        <dbReference type="SAM" id="MobiDB-lite"/>
    </source>
</evidence>
<evidence type="ECO:0000313" key="2">
    <source>
        <dbReference type="EMBL" id="MCU7549550.1"/>
    </source>
</evidence>
<keyword evidence="3" id="KW-1185">Reference proteome</keyword>
<organism evidence="2 3">
    <name type="scientific">Paraflavisolibacter caeni</name>
    <dbReference type="NCBI Taxonomy" id="2982496"/>
    <lineage>
        <taxon>Bacteria</taxon>
        <taxon>Pseudomonadati</taxon>
        <taxon>Bacteroidota</taxon>
        <taxon>Chitinophagia</taxon>
        <taxon>Chitinophagales</taxon>
        <taxon>Chitinophagaceae</taxon>
        <taxon>Paraflavisolibacter</taxon>
    </lineage>
</organism>
<comment type="caution">
    <text evidence="2">The sequence shown here is derived from an EMBL/GenBank/DDBJ whole genome shotgun (WGS) entry which is preliminary data.</text>
</comment>
<gene>
    <name evidence="2" type="ORF">OCK74_10515</name>
</gene>
<feature type="compositionally biased region" description="Basic and acidic residues" evidence="1">
    <location>
        <begin position="1"/>
        <end position="24"/>
    </location>
</feature>
<dbReference type="EMBL" id="JAOTIF010000006">
    <property type="protein sequence ID" value="MCU7549550.1"/>
    <property type="molecule type" value="Genomic_DNA"/>
</dbReference>
<protein>
    <submittedName>
        <fullName evidence="2">Uncharacterized protein</fullName>
    </submittedName>
</protein>
<feature type="region of interest" description="Disordered" evidence="1">
    <location>
        <begin position="93"/>
        <end position="112"/>
    </location>
</feature>
<feature type="compositionally biased region" description="Acidic residues" evidence="1">
    <location>
        <begin position="102"/>
        <end position="112"/>
    </location>
</feature>
<reference evidence="2" key="1">
    <citation type="submission" date="2022-09" db="EMBL/GenBank/DDBJ databases">
        <authorList>
            <person name="Yuan C."/>
            <person name="Ke Z."/>
        </authorList>
    </citation>
    <scope>NUCLEOTIDE SEQUENCE</scope>
    <source>
        <strain evidence="2">LB-8</strain>
    </source>
</reference>
<accession>A0A9X2XVH5</accession>
<proteinExistence type="predicted"/>